<dbReference type="Pfam" id="PF00005">
    <property type="entry name" value="ABC_tran"/>
    <property type="match status" value="2"/>
</dbReference>
<dbReference type="SUPFAM" id="SSF52540">
    <property type="entry name" value="P-loop containing nucleoside triphosphate hydrolases"/>
    <property type="match status" value="2"/>
</dbReference>
<dbReference type="Gene3D" id="3.40.50.300">
    <property type="entry name" value="P-loop containing nucleotide triphosphate hydrolases"/>
    <property type="match status" value="2"/>
</dbReference>
<evidence type="ECO:0000259" key="7">
    <source>
        <dbReference type="PROSITE" id="PS50893"/>
    </source>
</evidence>
<dbReference type="InterPro" id="IPR017871">
    <property type="entry name" value="ABC_transporter-like_CS"/>
</dbReference>
<dbReference type="AlphaFoldDB" id="A0A7S0ZJ44"/>
<dbReference type="PANTHER" id="PTHR19211">
    <property type="entry name" value="ATP-BINDING TRANSPORT PROTEIN-RELATED"/>
    <property type="match status" value="1"/>
</dbReference>
<feature type="domain" description="ABC transporter" evidence="7">
    <location>
        <begin position="196"/>
        <end position="448"/>
    </location>
</feature>
<dbReference type="InterPro" id="IPR003593">
    <property type="entry name" value="AAA+_ATPase"/>
</dbReference>
<evidence type="ECO:0000313" key="8">
    <source>
        <dbReference type="EMBL" id="CAD8823444.1"/>
    </source>
</evidence>
<dbReference type="InterPro" id="IPR003439">
    <property type="entry name" value="ABC_transporter-like_ATP-bd"/>
</dbReference>
<accession>A0A7S0ZJ44</accession>
<dbReference type="PROSITE" id="PS50893">
    <property type="entry name" value="ABC_TRANSPORTER_2"/>
    <property type="match status" value="2"/>
</dbReference>
<protein>
    <recommendedName>
        <fullName evidence="1">Probable ATP-dependent transporter ycf16</fullName>
    </recommendedName>
</protein>
<keyword evidence="5" id="KW-0175">Coiled coil</keyword>
<evidence type="ECO:0000256" key="1">
    <source>
        <dbReference type="ARBA" id="ARBA00014334"/>
    </source>
</evidence>
<sequence>MVSAVVDSVRKSEDLLRVSLGNEVVDAVDRAVVEFICRVVGEGTSLEHELIEIAAAFIPHIDPSIDYEDAVRIVRDIRSNFVTLSEDGSGESANDVSGGNAAPARLKQPSRLGAAVSLQARGLTDPTKNNRSSKVVLQAGGNANATLDRSNEAATSKEMSRLRRMRRAGKDTRAAMESLASVSARNGNPLAGSVDVRMEGVDISFGGLTLLEGAAIKLAHGRRYGVTGRNGIGKSTLLKAIARRELPLPEDMDVLFVEQEVAGDDRSALQCVLDAHVERKELLETLAELEKDAAEETTDNAEESTARRAEIQEVYERLEALGADGSEEARASAILAGLGFDPEMQKRPSRAFSGGWRMRISIASALFVEPKLLLLDEPTNHLDLHTVLWLSDYLQEWPHTIVVVSHDRDFLNEVCTDMVYVKDKKLHAYSGNYNDFERARAEQLKELLRSAESQEMRRKHVQSFVDRFRYNAKRASMAQSRIKLLQKMEENRVSLPSEDAEFAFDFPDPGALTGSHAAIVLAGVSFAYPTRKSNVDGESPSVPTVPQKLLFSNLDFSVNTDSRVALVGANGSGKSTIVKLLLGENVPLSGELRRSPKLRVGYFSQHHVDQLVLWRTPLEHMKVLFPDGAAPELRAHLANLGVGAELSMRPINTLSGGQKSRVALAAITYSRPHLLLLDEPTNHLDIETIDALVEALNTFAGGVLVVSHDSRLLSCVCDEIFVVDNGSVEKFPGDFREYRESLMRNMKGANAATLMRHK</sequence>
<feature type="coiled-coil region" evidence="5">
    <location>
        <begin position="272"/>
        <end position="321"/>
    </location>
</feature>
<dbReference type="Pfam" id="PF12848">
    <property type="entry name" value="ABC_tran_Xtn"/>
    <property type="match status" value="1"/>
</dbReference>
<evidence type="ECO:0000256" key="6">
    <source>
        <dbReference type="SAM" id="MobiDB-lite"/>
    </source>
</evidence>
<dbReference type="GO" id="GO:0016887">
    <property type="term" value="F:ATP hydrolysis activity"/>
    <property type="evidence" value="ECO:0007669"/>
    <property type="project" value="InterPro"/>
</dbReference>
<keyword evidence="4" id="KW-0067">ATP-binding</keyword>
<dbReference type="EMBL" id="HBFP01010897">
    <property type="protein sequence ID" value="CAD8823444.1"/>
    <property type="molecule type" value="Transcribed_RNA"/>
</dbReference>
<dbReference type="InterPro" id="IPR027417">
    <property type="entry name" value="P-loop_NTPase"/>
</dbReference>
<evidence type="ECO:0000256" key="4">
    <source>
        <dbReference type="ARBA" id="ARBA00022840"/>
    </source>
</evidence>
<reference evidence="8" key="1">
    <citation type="submission" date="2021-01" db="EMBL/GenBank/DDBJ databases">
        <authorList>
            <person name="Corre E."/>
            <person name="Pelletier E."/>
            <person name="Niang G."/>
            <person name="Scheremetjew M."/>
            <person name="Finn R."/>
            <person name="Kale V."/>
            <person name="Holt S."/>
            <person name="Cochrane G."/>
            <person name="Meng A."/>
            <person name="Brown T."/>
            <person name="Cohen L."/>
        </authorList>
    </citation>
    <scope>NUCLEOTIDE SEQUENCE</scope>
    <source>
        <strain evidence="8">CCMP3278</strain>
    </source>
</reference>
<dbReference type="FunFam" id="3.40.50.300:FF:001197">
    <property type="entry name" value="Putative ATP-binding cassette family ATPase"/>
    <property type="match status" value="1"/>
</dbReference>
<evidence type="ECO:0000256" key="2">
    <source>
        <dbReference type="ARBA" id="ARBA00022737"/>
    </source>
</evidence>
<dbReference type="InterPro" id="IPR050611">
    <property type="entry name" value="ABCF"/>
</dbReference>
<evidence type="ECO:0000256" key="5">
    <source>
        <dbReference type="SAM" id="Coils"/>
    </source>
</evidence>
<feature type="domain" description="ABC transporter" evidence="7">
    <location>
        <begin position="530"/>
        <end position="750"/>
    </location>
</feature>
<dbReference type="PANTHER" id="PTHR19211:SF117">
    <property type="entry name" value="ATP-BINDING CASSETTE SUB-FAMILY F MEMBER 3"/>
    <property type="match status" value="1"/>
</dbReference>
<organism evidence="8">
    <name type="scientific">Timspurckia oligopyrenoides</name>
    <dbReference type="NCBI Taxonomy" id="708627"/>
    <lineage>
        <taxon>Eukaryota</taxon>
        <taxon>Rhodophyta</taxon>
        <taxon>Bangiophyceae</taxon>
        <taxon>Porphyridiales</taxon>
        <taxon>Porphyridiaceae</taxon>
        <taxon>Timspurckia</taxon>
    </lineage>
</organism>
<dbReference type="GO" id="GO:0005524">
    <property type="term" value="F:ATP binding"/>
    <property type="evidence" value="ECO:0007669"/>
    <property type="project" value="UniProtKB-KW"/>
</dbReference>
<dbReference type="SMART" id="SM00382">
    <property type="entry name" value="AAA"/>
    <property type="match status" value="2"/>
</dbReference>
<feature type="region of interest" description="Disordered" evidence="6">
    <location>
        <begin position="119"/>
        <end position="159"/>
    </location>
</feature>
<dbReference type="FunFam" id="3.40.50.300:FF:001092">
    <property type="entry name" value="ATP-binding cassette sub-family F member 2"/>
    <property type="match status" value="1"/>
</dbReference>
<dbReference type="CDD" id="cd03221">
    <property type="entry name" value="ABCF_EF-3"/>
    <property type="match status" value="2"/>
</dbReference>
<dbReference type="InterPro" id="IPR032781">
    <property type="entry name" value="ABC_tran_Xtn"/>
</dbReference>
<dbReference type="FunFam" id="3.40.50.300:FF:000011">
    <property type="entry name" value="Putative ABC transporter ATP-binding component"/>
    <property type="match status" value="1"/>
</dbReference>
<proteinExistence type="predicted"/>
<name>A0A7S0ZJ44_9RHOD</name>
<dbReference type="PROSITE" id="PS00211">
    <property type="entry name" value="ABC_TRANSPORTER_1"/>
    <property type="match status" value="2"/>
</dbReference>
<feature type="compositionally biased region" description="Polar residues" evidence="6">
    <location>
        <begin position="126"/>
        <end position="154"/>
    </location>
</feature>
<evidence type="ECO:0000256" key="3">
    <source>
        <dbReference type="ARBA" id="ARBA00022741"/>
    </source>
</evidence>
<gene>
    <name evidence="8" type="ORF">TOLI1172_LOCUS7842</name>
</gene>
<keyword evidence="3" id="KW-0547">Nucleotide-binding</keyword>
<feature type="region of interest" description="Disordered" evidence="6">
    <location>
        <begin position="87"/>
        <end position="106"/>
    </location>
</feature>
<keyword evidence="2" id="KW-0677">Repeat</keyword>